<protein>
    <recommendedName>
        <fullName evidence="2">Micro-fibrillar-associated protein 1 C-terminal domain-containing protein</fullName>
    </recommendedName>
</protein>
<accession>A0AA88KQG6</accession>
<gene>
    <name evidence="3" type="ORF">C9374_003972</name>
</gene>
<feature type="region of interest" description="Disordered" evidence="1">
    <location>
        <begin position="1"/>
        <end position="134"/>
    </location>
</feature>
<dbReference type="Proteomes" id="UP000816034">
    <property type="component" value="Unassembled WGS sequence"/>
</dbReference>
<feature type="region of interest" description="Disordered" evidence="1">
    <location>
        <begin position="427"/>
        <end position="465"/>
    </location>
</feature>
<feature type="compositionally biased region" description="Polar residues" evidence="1">
    <location>
        <begin position="44"/>
        <end position="78"/>
    </location>
</feature>
<evidence type="ECO:0000313" key="3">
    <source>
        <dbReference type="EMBL" id="KAG2394208.1"/>
    </source>
</evidence>
<evidence type="ECO:0000256" key="1">
    <source>
        <dbReference type="SAM" id="MobiDB-lite"/>
    </source>
</evidence>
<evidence type="ECO:0000259" key="2">
    <source>
        <dbReference type="Pfam" id="PF06991"/>
    </source>
</evidence>
<feature type="region of interest" description="Disordered" evidence="1">
    <location>
        <begin position="151"/>
        <end position="294"/>
    </location>
</feature>
<dbReference type="PANTHER" id="PTHR15327">
    <property type="entry name" value="MICROFIBRIL-ASSOCIATED PROTEIN"/>
    <property type="match status" value="1"/>
</dbReference>
<feature type="compositionally biased region" description="Basic and acidic residues" evidence="1">
    <location>
        <begin position="266"/>
        <end position="294"/>
    </location>
</feature>
<feature type="compositionally biased region" description="Acidic residues" evidence="1">
    <location>
        <begin position="91"/>
        <end position="105"/>
    </location>
</feature>
<comment type="caution">
    <text evidence="3">The sequence shown here is derived from an EMBL/GenBank/DDBJ whole genome shotgun (WGS) entry which is preliminary data.</text>
</comment>
<feature type="domain" description="Micro-fibrillar-associated protein 1 C-terminal" evidence="2">
    <location>
        <begin position="243"/>
        <end position="449"/>
    </location>
</feature>
<dbReference type="Pfam" id="PF06991">
    <property type="entry name" value="MFAP1"/>
    <property type="match status" value="1"/>
</dbReference>
<feature type="compositionally biased region" description="Polar residues" evidence="1">
    <location>
        <begin position="217"/>
        <end position="233"/>
    </location>
</feature>
<keyword evidence="4" id="KW-1185">Reference proteome</keyword>
<feature type="compositionally biased region" description="Basic residues" evidence="1">
    <location>
        <begin position="428"/>
        <end position="442"/>
    </location>
</feature>
<dbReference type="InterPro" id="IPR009730">
    <property type="entry name" value="MFAP1_C"/>
</dbReference>
<reference evidence="3 4" key="1">
    <citation type="journal article" date="2018" name="BMC Genomics">
        <title>The genome of Naegleria lovaniensis, the basis for a comparative approach to unravel pathogenicity factors of the human pathogenic amoeba N. fowleri.</title>
        <authorList>
            <person name="Liechti N."/>
            <person name="Schurch N."/>
            <person name="Bruggmann R."/>
            <person name="Wittwer M."/>
        </authorList>
    </citation>
    <scope>NUCLEOTIDE SEQUENCE [LARGE SCALE GENOMIC DNA]</scope>
    <source>
        <strain evidence="3 4">ATCC 30569</strain>
    </source>
</reference>
<feature type="compositionally biased region" description="Low complexity" evidence="1">
    <location>
        <begin position="30"/>
        <end position="43"/>
    </location>
</feature>
<dbReference type="InterPro" id="IPR033194">
    <property type="entry name" value="MFAP1"/>
</dbReference>
<dbReference type="AlphaFoldDB" id="A0AA88KQG6"/>
<feature type="compositionally biased region" description="Basic and acidic residues" evidence="1">
    <location>
        <begin position="351"/>
        <end position="381"/>
    </location>
</feature>
<sequence length="465" mass="53574">MKRLRKGQHPLGTTTKEDSDDEYGGVFARNNNNTNNTVNSTTTKLIPSSVLQKNKPTSSSAAMNHLNNQNVKTGSLQQKLMAPSKKYESTSSEESDSSENDDSDMEDRRARLRARLLQKQKEEENIGNNNGTLNTLDAMLLSGASGIKIENSKQTQIEPVGNFIRPPQQESSEDEDLDSLARGKRVKPNEFSNIEPNRENAEANRSLPAVKQEKIETSPSTGFSANNRASAFTSVKRESSSSDESSSSEEEDIRPVFISKNQRSTIKTEEQLEEEENRRLELERKKQEQKRETSVKMLEKVLQDEELSKRKVVKADEELLSIDDSDTLDPEAELMAWLDREFNRMNIMKSLREEEQKEAQRKEEQSSLKEHARKQEDEEKKKMRFGQRYYHKGAFFMDNEEIAQKAEAVYMEPVGRDMVDYESMPKFYQRKNPGKARQSKYTHLKDQDTTDWTSPWYQKDQKSKR</sequence>
<proteinExistence type="predicted"/>
<dbReference type="EMBL" id="PYSW02000001">
    <property type="protein sequence ID" value="KAG2394208.1"/>
    <property type="molecule type" value="Genomic_DNA"/>
</dbReference>
<evidence type="ECO:0000313" key="4">
    <source>
        <dbReference type="Proteomes" id="UP000816034"/>
    </source>
</evidence>
<feature type="region of interest" description="Disordered" evidence="1">
    <location>
        <begin position="351"/>
        <end position="383"/>
    </location>
</feature>
<dbReference type="GeneID" id="68096427"/>
<organism evidence="3 4">
    <name type="scientific">Naegleria lovaniensis</name>
    <name type="common">Amoeba</name>
    <dbReference type="NCBI Taxonomy" id="51637"/>
    <lineage>
        <taxon>Eukaryota</taxon>
        <taxon>Discoba</taxon>
        <taxon>Heterolobosea</taxon>
        <taxon>Tetramitia</taxon>
        <taxon>Eutetramitia</taxon>
        <taxon>Vahlkampfiidae</taxon>
        <taxon>Naegleria</taxon>
    </lineage>
</organism>
<dbReference type="RefSeq" id="XP_044556102.1">
    <property type="nucleotide sequence ID" value="XM_044693559.1"/>
</dbReference>
<name>A0AA88KQG6_NAELO</name>